<feature type="compositionally biased region" description="Low complexity" evidence="1">
    <location>
        <begin position="360"/>
        <end position="381"/>
    </location>
</feature>
<proteinExistence type="predicted"/>
<sequence>MSSFGKGRCSSLRLGGSVKSPPRHTPPPVAVDHSEDPHAYPCANPRWVRFSTSRSLVLRSRQASASPVYDTSLSLLVLCLLASPVGPLVTDITLAPYLRAMPLLPLVLSRAMYRPRCSTGGQSTSRQVSVTKLEGRDRRRSLMRRITPAPPPSGGPVGPNSYDVARSRPGCEVGTDVLPLVLSASVPRVGSPLPRATLHTRSDTNAPPLVPPTSRSAPSPPPPPSHSDTHMEQSLSTQPSPSPFGSAAPPLSSPLLPNVCDSTPTLHQTPDLPSHPLQSRPNTQPPSCPSPLLSPTDPPHHTHTSPSPPIIQLPSPLPTPQFKRASELRHPRWLTPPRPSVTPPLPLPPSSHESLHLSHRPSVPLPHISHPASSSPHLLSHSRLNAPHLALSLPPPPSSARPVSSFS</sequence>
<accession>A0A3R7SWF2</accession>
<comment type="caution">
    <text evidence="2">The sequence shown here is derived from an EMBL/GenBank/DDBJ whole genome shotgun (WGS) entry which is preliminary data.</text>
</comment>
<name>A0A3R7SWF2_PENVA</name>
<feature type="region of interest" description="Disordered" evidence="1">
    <location>
        <begin position="116"/>
        <end position="163"/>
    </location>
</feature>
<feature type="compositionally biased region" description="Pro residues" evidence="1">
    <location>
        <begin position="334"/>
        <end position="349"/>
    </location>
</feature>
<dbReference type="EMBL" id="QCYY01001370">
    <property type="protein sequence ID" value="ROT78518.1"/>
    <property type="molecule type" value="Genomic_DNA"/>
</dbReference>
<evidence type="ECO:0000313" key="2">
    <source>
        <dbReference type="EMBL" id="ROT78518.1"/>
    </source>
</evidence>
<feature type="region of interest" description="Disordered" evidence="1">
    <location>
        <begin position="187"/>
        <end position="381"/>
    </location>
</feature>
<feature type="compositionally biased region" description="Low complexity" evidence="1">
    <location>
        <begin position="243"/>
        <end position="257"/>
    </location>
</feature>
<dbReference type="STRING" id="6689.A0A3R7SWF2"/>
<protein>
    <submittedName>
        <fullName evidence="2">Uncharacterized protein</fullName>
    </submittedName>
</protein>
<evidence type="ECO:0000256" key="1">
    <source>
        <dbReference type="SAM" id="MobiDB-lite"/>
    </source>
</evidence>
<evidence type="ECO:0000313" key="3">
    <source>
        <dbReference type="Proteomes" id="UP000283509"/>
    </source>
</evidence>
<organism evidence="2 3">
    <name type="scientific">Penaeus vannamei</name>
    <name type="common">Whiteleg shrimp</name>
    <name type="synonym">Litopenaeus vannamei</name>
    <dbReference type="NCBI Taxonomy" id="6689"/>
    <lineage>
        <taxon>Eukaryota</taxon>
        <taxon>Metazoa</taxon>
        <taxon>Ecdysozoa</taxon>
        <taxon>Arthropoda</taxon>
        <taxon>Crustacea</taxon>
        <taxon>Multicrustacea</taxon>
        <taxon>Malacostraca</taxon>
        <taxon>Eumalacostraca</taxon>
        <taxon>Eucarida</taxon>
        <taxon>Decapoda</taxon>
        <taxon>Dendrobranchiata</taxon>
        <taxon>Penaeoidea</taxon>
        <taxon>Penaeidae</taxon>
        <taxon>Penaeus</taxon>
    </lineage>
</organism>
<gene>
    <name evidence="2" type="ORF">C7M84_002773</name>
</gene>
<keyword evidence="3" id="KW-1185">Reference proteome</keyword>
<dbReference type="AlphaFoldDB" id="A0A3R7SWF2"/>
<feature type="region of interest" description="Disordered" evidence="1">
    <location>
        <begin position="1"/>
        <end position="36"/>
    </location>
</feature>
<dbReference type="Proteomes" id="UP000283509">
    <property type="component" value="Unassembled WGS sequence"/>
</dbReference>
<reference evidence="2 3" key="1">
    <citation type="submission" date="2018-04" db="EMBL/GenBank/DDBJ databases">
        <authorList>
            <person name="Zhang X."/>
            <person name="Yuan J."/>
            <person name="Li F."/>
            <person name="Xiang J."/>
        </authorList>
    </citation>
    <scope>NUCLEOTIDE SEQUENCE [LARGE SCALE GENOMIC DNA]</scope>
    <source>
        <tissue evidence="2">Muscle</tissue>
    </source>
</reference>
<reference evidence="2 3" key="2">
    <citation type="submission" date="2019-01" db="EMBL/GenBank/DDBJ databases">
        <title>The decoding of complex shrimp genome reveals the adaptation for benthos swimmer, frequently molting mechanism and breeding impact on genome.</title>
        <authorList>
            <person name="Sun Y."/>
            <person name="Gao Y."/>
            <person name="Yu Y."/>
        </authorList>
    </citation>
    <scope>NUCLEOTIDE SEQUENCE [LARGE SCALE GENOMIC DNA]</scope>
    <source>
        <tissue evidence="2">Muscle</tissue>
    </source>
</reference>
<feature type="compositionally biased region" description="Polar residues" evidence="1">
    <location>
        <begin position="119"/>
        <end position="130"/>
    </location>
</feature>
<feature type="region of interest" description="Disordered" evidence="1">
    <location>
        <begin position="388"/>
        <end position="407"/>
    </location>
</feature>
<feature type="compositionally biased region" description="Pro residues" evidence="1">
    <location>
        <begin position="306"/>
        <end position="319"/>
    </location>
</feature>